<accession>A0A2J5I937</accession>
<protein>
    <submittedName>
        <fullName evidence="2">Uncharacterized protein</fullName>
    </submittedName>
</protein>
<feature type="compositionally biased region" description="Low complexity" evidence="1">
    <location>
        <begin position="18"/>
        <end position="29"/>
    </location>
</feature>
<proteinExistence type="predicted"/>
<gene>
    <name evidence="2" type="ORF">BDW42DRAFT_93643</name>
</gene>
<keyword evidence="3" id="KW-1185">Reference proteome</keyword>
<evidence type="ECO:0000313" key="2">
    <source>
        <dbReference type="EMBL" id="PLN86346.1"/>
    </source>
</evidence>
<evidence type="ECO:0000256" key="1">
    <source>
        <dbReference type="SAM" id="MobiDB-lite"/>
    </source>
</evidence>
<dbReference type="Proteomes" id="UP000235023">
    <property type="component" value="Unassembled WGS sequence"/>
</dbReference>
<feature type="compositionally biased region" description="Basic residues" evidence="1">
    <location>
        <begin position="62"/>
        <end position="72"/>
    </location>
</feature>
<dbReference type="AlphaFoldDB" id="A0A2J5I937"/>
<dbReference type="EMBL" id="KZ559499">
    <property type="protein sequence ID" value="PLN86346.1"/>
    <property type="molecule type" value="Genomic_DNA"/>
</dbReference>
<sequence length="91" mass="10422">MQTETKDWRVGQPSQIRSQTPPKTPSSPSGMVITGPQRIDKKKKKVKQRQQDGIFRNPNGKEKRRKKKKKKQCEHSTANTPHSRGDVLLGF</sequence>
<feature type="region of interest" description="Disordered" evidence="1">
    <location>
        <begin position="1"/>
        <end position="91"/>
    </location>
</feature>
<organism evidence="2 3">
    <name type="scientific">Aspergillus taichungensis</name>
    <dbReference type="NCBI Taxonomy" id="482145"/>
    <lineage>
        <taxon>Eukaryota</taxon>
        <taxon>Fungi</taxon>
        <taxon>Dikarya</taxon>
        <taxon>Ascomycota</taxon>
        <taxon>Pezizomycotina</taxon>
        <taxon>Eurotiomycetes</taxon>
        <taxon>Eurotiomycetidae</taxon>
        <taxon>Eurotiales</taxon>
        <taxon>Aspergillaceae</taxon>
        <taxon>Aspergillus</taxon>
        <taxon>Aspergillus subgen. Circumdati</taxon>
    </lineage>
</organism>
<reference evidence="3" key="1">
    <citation type="submission" date="2017-12" db="EMBL/GenBank/DDBJ databases">
        <authorList>
            <consortium name="DOE Joint Genome Institute"/>
            <person name="Mondo S.J."/>
            <person name="Kjaerbolling I."/>
            <person name="Vesth T.C."/>
            <person name="Frisvad J.C."/>
            <person name="Nybo J.L."/>
            <person name="Theobald S."/>
            <person name="Kuo A."/>
            <person name="Bowyer P."/>
            <person name="Matsuda Y."/>
            <person name="Lyhne E.K."/>
            <person name="Kogle M.E."/>
            <person name="Clum A."/>
            <person name="Lipzen A."/>
            <person name="Salamov A."/>
            <person name="Ngan C.Y."/>
            <person name="Daum C."/>
            <person name="Chiniquy J."/>
            <person name="Barry K."/>
            <person name="LaButti K."/>
            <person name="Haridas S."/>
            <person name="Simmons B.A."/>
            <person name="Magnuson J.K."/>
            <person name="Mortensen U.H."/>
            <person name="Larsen T.O."/>
            <person name="Grigoriev I.V."/>
            <person name="Baker S.E."/>
            <person name="Andersen M.R."/>
            <person name="Nordberg H.P."/>
            <person name="Cantor M.N."/>
            <person name="Hua S.X."/>
        </authorList>
    </citation>
    <scope>NUCLEOTIDE SEQUENCE [LARGE SCALE GENOMIC DNA]</scope>
    <source>
        <strain evidence="3">IBT 19404</strain>
    </source>
</reference>
<evidence type="ECO:0000313" key="3">
    <source>
        <dbReference type="Proteomes" id="UP000235023"/>
    </source>
</evidence>
<name>A0A2J5I937_9EURO</name>